<dbReference type="SMART" id="SM00385">
    <property type="entry name" value="CYCLIN"/>
    <property type="match status" value="1"/>
</dbReference>
<evidence type="ECO:0000259" key="2">
    <source>
        <dbReference type="SMART" id="SM00385"/>
    </source>
</evidence>
<evidence type="ECO:0000256" key="1">
    <source>
        <dbReference type="RuleBase" id="RU000383"/>
    </source>
</evidence>
<accession>A0A914YJ59</accession>
<dbReference type="Pfam" id="PF00134">
    <property type="entry name" value="Cyclin_N"/>
    <property type="match status" value="1"/>
</dbReference>
<name>A0A914YJ59_9BILA</name>
<dbReference type="SUPFAM" id="SSF47954">
    <property type="entry name" value="Cyclin-like"/>
    <property type="match status" value="1"/>
</dbReference>
<proteinExistence type="inferred from homology"/>
<protein>
    <submittedName>
        <fullName evidence="4">Cyclin-like domain-containing protein</fullName>
    </submittedName>
</protein>
<dbReference type="Gene3D" id="1.10.472.10">
    <property type="entry name" value="Cyclin-like"/>
    <property type="match status" value="2"/>
</dbReference>
<dbReference type="Proteomes" id="UP000887577">
    <property type="component" value="Unplaced"/>
</dbReference>
<feature type="domain" description="Cyclin-like" evidence="2">
    <location>
        <begin position="81"/>
        <end position="164"/>
    </location>
</feature>
<dbReference type="InterPro" id="IPR036915">
    <property type="entry name" value="Cyclin-like_sf"/>
</dbReference>
<keyword evidence="3" id="KW-1185">Reference proteome</keyword>
<sequence>MSNSKLSNDSLTATRERVTNILDNAPQVYDGVSPNIDPAIHGNEKALQKLCNWDVNGFPTIANFLTFQVYISQYQRDAEVRWIMEMCDKFRCDSLVFPLAAAYFDRYLCTKTAEFHEVRFISSACLFLAAKMKMAKPPKYDAIQADFPHLTTKKLFDYELEVSQAIKWNFALATPYEFYDHFLAFSPYFMMLREGFDRSIRTIYCDFDLACYDPQSQALGALYYSITNDTDFTNCLPQWFSYFQRFRYPFHSLKHIYDQLYLKKGLYPVNVLEYNTSHTYFSNYLNVEYNPNVSEIWSGSVWDNAARVPHVLF</sequence>
<evidence type="ECO:0000313" key="4">
    <source>
        <dbReference type="WBParaSite" id="PSU_v2.g17348.t1"/>
    </source>
</evidence>
<evidence type="ECO:0000313" key="3">
    <source>
        <dbReference type="Proteomes" id="UP000887577"/>
    </source>
</evidence>
<dbReference type="PANTHER" id="PTHR10177">
    <property type="entry name" value="CYCLINS"/>
    <property type="match status" value="1"/>
</dbReference>
<dbReference type="WBParaSite" id="PSU_v2.g17348.t1">
    <property type="protein sequence ID" value="PSU_v2.g17348.t1"/>
    <property type="gene ID" value="PSU_v2.g17348"/>
</dbReference>
<keyword evidence="1" id="KW-0195">Cyclin</keyword>
<dbReference type="AlphaFoldDB" id="A0A914YJ59"/>
<dbReference type="InterPro" id="IPR006671">
    <property type="entry name" value="Cyclin_N"/>
</dbReference>
<reference evidence="4" key="1">
    <citation type="submission" date="2022-11" db="UniProtKB">
        <authorList>
            <consortium name="WormBaseParasite"/>
        </authorList>
    </citation>
    <scope>IDENTIFICATION</scope>
</reference>
<organism evidence="3 4">
    <name type="scientific">Panagrolaimus superbus</name>
    <dbReference type="NCBI Taxonomy" id="310955"/>
    <lineage>
        <taxon>Eukaryota</taxon>
        <taxon>Metazoa</taxon>
        <taxon>Ecdysozoa</taxon>
        <taxon>Nematoda</taxon>
        <taxon>Chromadorea</taxon>
        <taxon>Rhabditida</taxon>
        <taxon>Tylenchina</taxon>
        <taxon>Panagrolaimomorpha</taxon>
        <taxon>Panagrolaimoidea</taxon>
        <taxon>Panagrolaimidae</taxon>
        <taxon>Panagrolaimus</taxon>
    </lineage>
</organism>
<dbReference type="InterPro" id="IPR039361">
    <property type="entry name" value="Cyclin"/>
</dbReference>
<comment type="similarity">
    <text evidence="1">Belongs to the cyclin family.</text>
</comment>
<dbReference type="InterPro" id="IPR013763">
    <property type="entry name" value="Cyclin-like_dom"/>
</dbReference>